<comment type="caution">
    <text evidence="3">The sequence shown here is derived from an EMBL/GenBank/DDBJ whole genome shotgun (WGS) entry which is preliminary data.</text>
</comment>
<dbReference type="EMBL" id="MU251387">
    <property type="protein sequence ID" value="KAG9237420.1"/>
    <property type="molecule type" value="Genomic_DNA"/>
</dbReference>
<evidence type="ECO:0000259" key="2">
    <source>
        <dbReference type="Pfam" id="PF01648"/>
    </source>
</evidence>
<organism evidence="3 4">
    <name type="scientific">Amylocarpus encephaloides</name>
    <dbReference type="NCBI Taxonomy" id="45428"/>
    <lineage>
        <taxon>Eukaryota</taxon>
        <taxon>Fungi</taxon>
        <taxon>Dikarya</taxon>
        <taxon>Ascomycota</taxon>
        <taxon>Pezizomycotina</taxon>
        <taxon>Leotiomycetes</taxon>
        <taxon>Helotiales</taxon>
        <taxon>Helotiales incertae sedis</taxon>
        <taxon>Amylocarpus</taxon>
    </lineage>
</organism>
<dbReference type="AlphaFoldDB" id="A0A9P8C8H4"/>
<evidence type="ECO:0000313" key="4">
    <source>
        <dbReference type="Proteomes" id="UP000824998"/>
    </source>
</evidence>
<reference evidence="3" key="1">
    <citation type="journal article" date="2021" name="IMA Fungus">
        <title>Genomic characterization of three marine fungi, including Emericellopsis atlantica sp. nov. with signatures of a generalist lifestyle and marine biomass degradation.</title>
        <authorList>
            <person name="Hagestad O.C."/>
            <person name="Hou L."/>
            <person name="Andersen J.H."/>
            <person name="Hansen E.H."/>
            <person name="Altermark B."/>
            <person name="Li C."/>
            <person name="Kuhnert E."/>
            <person name="Cox R.J."/>
            <person name="Crous P.W."/>
            <person name="Spatafora J.W."/>
            <person name="Lail K."/>
            <person name="Amirebrahimi M."/>
            <person name="Lipzen A."/>
            <person name="Pangilinan J."/>
            <person name="Andreopoulos W."/>
            <person name="Hayes R.D."/>
            <person name="Ng V."/>
            <person name="Grigoriev I.V."/>
            <person name="Jackson S.A."/>
            <person name="Sutton T.D.S."/>
            <person name="Dobson A.D.W."/>
            <person name="Rama T."/>
        </authorList>
    </citation>
    <scope>NUCLEOTIDE SEQUENCE</scope>
    <source>
        <strain evidence="3">TRa018bII</strain>
    </source>
</reference>
<dbReference type="GO" id="GO:0008897">
    <property type="term" value="F:holo-[acyl-carrier-protein] synthase activity"/>
    <property type="evidence" value="ECO:0007669"/>
    <property type="project" value="InterPro"/>
</dbReference>
<keyword evidence="1" id="KW-0808">Transferase</keyword>
<proteinExistence type="predicted"/>
<dbReference type="InterPro" id="IPR008278">
    <property type="entry name" value="4-PPantetheinyl_Trfase_dom"/>
</dbReference>
<evidence type="ECO:0000313" key="3">
    <source>
        <dbReference type="EMBL" id="KAG9237420.1"/>
    </source>
</evidence>
<dbReference type="OrthoDB" id="15433at2759"/>
<feature type="domain" description="4'-phosphopantetheinyl transferase" evidence="2">
    <location>
        <begin position="11"/>
        <end position="117"/>
    </location>
</feature>
<name>A0A9P8C8H4_9HELO</name>
<sequence length="249" mass="27634">MPRPFQLPVNIGTDICSVLRILRIAKTIHFERFAQKILTPTEWSLHQEKLIHPARAYQNISKPRRSNPEEYLNFKTIEDTAHKAASFLAGRFAAKEAIMKANHHRRLTYHDIEIATITKPLSYSAGSLPPIAIIRSNQGSWENGQEVPISISHDGHFATATSLAFSGLDPDGLCPDMSTSQPYNRDLTTKGATTLPQRQEVVDTQVQGKWGNADGKVVEAADSKVDILVDLLETEEQVGNKKKEPATEG</sequence>
<gene>
    <name evidence="3" type="ORF">BJ875DRAFT_156831</name>
</gene>
<dbReference type="Proteomes" id="UP000824998">
    <property type="component" value="Unassembled WGS sequence"/>
</dbReference>
<dbReference type="Gene3D" id="3.90.470.20">
    <property type="entry name" value="4'-phosphopantetheinyl transferase domain"/>
    <property type="match status" value="1"/>
</dbReference>
<keyword evidence="4" id="KW-1185">Reference proteome</keyword>
<protein>
    <recommendedName>
        <fullName evidence="2">4'-phosphopantetheinyl transferase domain-containing protein</fullName>
    </recommendedName>
</protein>
<dbReference type="InterPro" id="IPR037143">
    <property type="entry name" value="4-PPantetheinyl_Trfase_dom_sf"/>
</dbReference>
<dbReference type="SUPFAM" id="SSF56214">
    <property type="entry name" value="4'-phosphopantetheinyl transferase"/>
    <property type="match status" value="1"/>
</dbReference>
<evidence type="ECO:0000256" key="1">
    <source>
        <dbReference type="ARBA" id="ARBA00022679"/>
    </source>
</evidence>
<dbReference type="GO" id="GO:0000287">
    <property type="term" value="F:magnesium ion binding"/>
    <property type="evidence" value="ECO:0007669"/>
    <property type="project" value="InterPro"/>
</dbReference>
<accession>A0A9P8C8H4</accession>
<dbReference type="Pfam" id="PF01648">
    <property type="entry name" value="ACPS"/>
    <property type="match status" value="1"/>
</dbReference>